<dbReference type="GO" id="GO:0005829">
    <property type="term" value="C:cytosol"/>
    <property type="evidence" value="ECO:0007669"/>
    <property type="project" value="TreeGrafter"/>
</dbReference>
<evidence type="ECO:0000313" key="2">
    <source>
        <dbReference type="EMBL" id="KPL72372.1"/>
    </source>
</evidence>
<reference evidence="2 3" key="1">
    <citation type="submission" date="2015-07" db="EMBL/GenBank/DDBJ databases">
        <title>Draft genome of Bellilinea caldifistulae DSM 17877.</title>
        <authorList>
            <person name="Hemp J."/>
            <person name="Ward L.M."/>
            <person name="Pace L.A."/>
            <person name="Fischer W.W."/>
        </authorList>
    </citation>
    <scope>NUCLEOTIDE SEQUENCE [LARGE SCALE GENOMIC DNA]</scope>
    <source>
        <strain evidence="2 3">GOMI-1</strain>
    </source>
</reference>
<keyword evidence="3" id="KW-1185">Reference proteome</keyword>
<comment type="caution">
    <text evidence="2">The sequence shown here is derived from an EMBL/GenBank/DDBJ whole genome shotgun (WGS) entry which is preliminary data.</text>
</comment>
<dbReference type="Gene3D" id="3.30.420.10">
    <property type="entry name" value="Ribonuclease H-like superfamily/Ribonuclease H"/>
    <property type="match status" value="1"/>
</dbReference>
<dbReference type="InterPro" id="IPR036397">
    <property type="entry name" value="RNaseH_sf"/>
</dbReference>
<dbReference type="Pfam" id="PF16473">
    <property type="entry name" value="Rv2179c-like"/>
    <property type="match status" value="1"/>
</dbReference>
<evidence type="ECO:0000259" key="1">
    <source>
        <dbReference type="SMART" id="SM00479"/>
    </source>
</evidence>
<dbReference type="OrthoDB" id="9803925at2"/>
<dbReference type="GO" id="GO:0003676">
    <property type="term" value="F:nucleic acid binding"/>
    <property type="evidence" value="ECO:0007669"/>
    <property type="project" value="InterPro"/>
</dbReference>
<gene>
    <name evidence="2" type="ORF">AC812_16165</name>
</gene>
<dbReference type="PANTHER" id="PTHR30231:SF41">
    <property type="entry name" value="DNA POLYMERASE III SUBUNIT EPSILON"/>
    <property type="match status" value="1"/>
</dbReference>
<dbReference type="AlphaFoldDB" id="A0A0P6XAZ9"/>
<dbReference type="Proteomes" id="UP000050514">
    <property type="component" value="Unassembled WGS sequence"/>
</dbReference>
<dbReference type="InterPro" id="IPR013520">
    <property type="entry name" value="Ribonucl_H"/>
</dbReference>
<dbReference type="STRING" id="360411.AC812_16165"/>
<dbReference type="GO" id="GO:0045004">
    <property type="term" value="P:DNA replication proofreading"/>
    <property type="evidence" value="ECO:0007669"/>
    <property type="project" value="TreeGrafter"/>
</dbReference>
<feature type="domain" description="Exonuclease" evidence="1">
    <location>
        <begin position="3"/>
        <end position="178"/>
    </location>
</feature>
<dbReference type="EMBL" id="LGHJ01000024">
    <property type="protein sequence ID" value="KPL72372.1"/>
    <property type="molecule type" value="Genomic_DNA"/>
</dbReference>
<dbReference type="SMART" id="SM00479">
    <property type="entry name" value="EXOIII"/>
    <property type="match status" value="1"/>
</dbReference>
<proteinExistence type="predicted"/>
<evidence type="ECO:0000313" key="3">
    <source>
        <dbReference type="Proteomes" id="UP000050514"/>
    </source>
</evidence>
<dbReference type="PANTHER" id="PTHR30231">
    <property type="entry name" value="DNA POLYMERASE III SUBUNIT EPSILON"/>
    <property type="match status" value="1"/>
</dbReference>
<dbReference type="GO" id="GO:0008408">
    <property type="term" value="F:3'-5' exonuclease activity"/>
    <property type="evidence" value="ECO:0007669"/>
    <property type="project" value="TreeGrafter"/>
</dbReference>
<protein>
    <recommendedName>
        <fullName evidence="1">Exonuclease domain-containing protein</fullName>
    </recommendedName>
</protein>
<organism evidence="2 3">
    <name type="scientific">Bellilinea caldifistulae</name>
    <dbReference type="NCBI Taxonomy" id="360411"/>
    <lineage>
        <taxon>Bacteria</taxon>
        <taxon>Bacillati</taxon>
        <taxon>Chloroflexota</taxon>
        <taxon>Anaerolineae</taxon>
        <taxon>Anaerolineales</taxon>
        <taxon>Anaerolineaceae</taxon>
        <taxon>Bellilinea</taxon>
    </lineage>
</organism>
<sequence length="188" mass="21160">MPAYISVDVETAGPTPDQFALLSIGACTVVQPRQTFYVELRPDRDAVDPQAAAVHGLSMETLRQNGLPPEQALLKFETWVHQVVPPSHKPIFLAFNAPFDWMFVHTYFIRYLGRNPFGHKALDIKAFYMGLSGQPWEKTSGSHLHRLFRQADGLTHNALQDALDQAVLFENMLAMLERDQSNPVSAKE</sequence>
<dbReference type="SUPFAM" id="SSF53098">
    <property type="entry name" value="Ribonuclease H-like"/>
    <property type="match status" value="1"/>
</dbReference>
<name>A0A0P6XAZ9_9CHLR</name>
<dbReference type="InterPro" id="IPR012337">
    <property type="entry name" value="RNaseH-like_sf"/>
</dbReference>
<accession>A0A0P6XAZ9</accession>
<dbReference type="InterPro" id="IPR033390">
    <property type="entry name" value="Rv2179c-like"/>
</dbReference>
<dbReference type="CDD" id="cd06127">
    <property type="entry name" value="DEDDh"/>
    <property type="match status" value="1"/>
</dbReference>